<dbReference type="PATRIC" id="fig|1348.10.peg.367"/>
<keyword evidence="10" id="KW-0270">Exopolysaccharide synthesis</keyword>
<evidence type="ECO:0000313" key="17">
    <source>
        <dbReference type="EMBL" id="MDT2732468.1"/>
    </source>
</evidence>
<reference evidence="14" key="1">
    <citation type="journal article" date="2015" name="Fish Pathol.">
        <title>Structure of Genetic Loci for Capsular Polysaccharide Biosynthesis in Streptococcus parauberis isolated from Japanese flounder.</title>
        <authorList>
            <person name="Tu C."/>
            <person name="Suga K."/>
            <person name="Kanai K."/>
        </authorList>
    </citation>
    <scope>NUCLEOTIDE SEQUENCE</scope>
    <source>
        <strain evidence="14">KRS-02083</strain>
        <strain evidence="15">NUF1003</strain>
        <strain evidence="16">NUF1071</strain>
    </source>
</reference>
<dbReference type="EMBL" id="JARQAG010000018">
    <property type="protein sequence ID" value="MDT2732468.1"/>
    <property type="molecule type" value="Genomic_DNA"/>
</dbReference>
<dbReference type="EMBL" id="LC060252">
    <property type="protein sequence ID" value="BAU03994.1"/>
    <property type="molecule type" value="Genomic_DNA"/>
</dbReference>
<comment type="similarity">
    <text evidence="3">Belongs to the CpsC/CapA family.</text>
</comment>
<dbReference type="OMA" id="KPRPMLN"/>
<evidence type="ECO:0000256" key="10">
    <source>
        <dbReference type="ARBA" id="ARBA00023169"/>
    </source>
</evidence>
<proteinExistence type="inferred from homology"/>
<evidence type="ECO:0000313" key="16">
    <source>
        <dbReference type="EMBL" id="BAU04031.1"/>
    </source>
</evidence>
<dbReference type="GO" id="GO:0045227">
    <property type="term" value="P:capsule polysaccharide biosynthetic process"/>
    <property type="evidence" value="ECO:0007669"/>
    <property type="project" value="UniProtKB-UniPathway"/>
</dbReference>
<dbReference type="InterPro" id="IPR003856">
    <property type="entry name" value="LPS_length_determ_N"/>
</dbReference>
<feature type="transmembrane region" description="Helical" evidence="12">
    <location>
        <begin position="182"/>
        <end position="202"/>
    </location>
</feature>
<dbReference type="Pfam" id="PF02706">
    <property type="entry name" value="Wzz"/>
    <property type="match status" value="1"/>
</dbReference>
<comment type="function">
    <text evidence="11">Required for CpsD phosphorylation. Involved in the regulation of capsular polysaccharide biosynthesis. May be part of a complex that directs the coordinated polymerization and export to the cell surface of the capsular polysaccharide.</text>
</comment>
<evidence type="ECO:0000256" key="9">
    <source>
        <dbReference type="ARBA" id="ARBA00023136"/>
    </source>
</evidence>
<organism evidence="14">
    <name type="scientific">Streptococcus parauberis</name>
    <dbReference type="NCBI Taxonomy" id="1348"/>
    <lineage>
        <taxon>Bacteria</taxon>
        <taxon>Bacillati</taxon>
        <taxon>Bacillota</taxon>
        <taxon>Bacilli</taxon>
        <taxon>Lactobacillales</taxon>
        <taxon>Streptococcaceae</taxon>
        <taxon>Streptococcus</taxon>
    </lineage>
</organism>
<dbReference type="GO" id="GO:0004713">
    <property type="term" value="F:protein tyrosine kinase activity"/>
    <property type="evidence" value="ECO:0007669"/>
    <property type="project" value="TreeGrafter"/>
</dbReference>
<evidence type="ECO:0000256" key="3">
    <source>
        <dbReference type="ARBA" id="ARBA00006683"/>
    </source>
</evidence>
<accession>A0A0S3TFV2</accession>
<evidence type="ECO:0000256" key="11">
    <source>
        <dbReference type="ARBA" id="ARBA00045736"/>
    </source>
</evidence>
<evidence type="ECO:0000256" key="12">
    <source>
        <dbReference type="SAM" id="Phobius"/>
    </source>
</evidence>
<evidence type="ECO:0000313" key="14">
    <source>
        <dbReference type="EMBL" id="BAU03994.1"/>
    </source>
</evidence>
<reference evidence="17" key="2">
    <citation type="submission" date="2023-03" db="EMBL/GenBank/DDBJ databases">
        <authorList>
            <person name="Shen W."/>
            <person name="Cai J."/>
        </authorList>
    </citation>
    <scope>NUCLEOTIDE SEQUENCE</scope>
    <source>
        <strain evidence="17">P82-2</strain>
    </source>
</reference>
<evidence type="ECO:0000256" key="5">
    <source>
        <dbReference type="ARBA" id="ARBA00022475"/>
    </source>
</evidence>
<feature type="domain" description="Polysaccharide chain length determinant N-terminal" evidence="13">
    <location>
        <begin position="10"/>
        <end position="98"/>
    </location>
</feature>
<keyword evidence="8 12" id="KW-1133">Transmembrane helix</keyword>
<feature type="transmembrane region" description="Helical" evidence="12">
    <location>
        <begin position="25"/>
        <end position="46"/>
    </location>
</feature>
<protein>
    <recommendedName>
        <fullName evidence="4">Capsular polysaccharide biosynthesis protein CpsC</fullName>
    </recommendedName>
</protein>
<keyword evidence="6 12" id="KW-0812">Transmembrane</keyword>
<keyword evidence="5" id="KW-1003">Cell membrane</keyword>
<dbReference type="EMBL" id="LC060253">
    <property type="protein sequence ID" value="BAU04013.1"/>
    <property type="molecule type" value="Genomic_DNA"/>
</dbReference>
<comment type="pathway">
    <text evidence="2">Capsule biogenesis; capsule polysaccharide biosynthesis.</text>
</comment>
<dbReference type="Proteomes" id="UP001180515">
    <property type="component" value="Unassembled WGS sequence"/>
</dbReference>
<evidence type="ECO:0000259" key="13">
    <source>
        <dbReference type="Pfam" id="PF02706"/>
    </source>
</evidence>
<dbReference type="InterPro" id="IPR050445">
    <property type="entry name" value="Bact_polysacc_biosynth/exp"/>
</dbReference>
<evidence type="ECO:0000256" key="7">
    <source>
        <dbReference type="ARBA" id="ARBA00022903"/>
    </source>
</evidence>
<evidence type="ECO:0000256" key="8">
    <source>
        <dbReference type="ARBA" id="ARBA00022989"/>
    </source>
</evidence>
<comment type="subcellular location">
    <subcellularLocation>
        <location evidence="1">Cell membrane</location>
        <topology evidence="1">Multi-pass membrane protein</topology>
    </subcellularLocation>
</comment>
<name>A0A0S3TFV2_9STRE</name>
<evidence type="ECO:0000313" key="15">
    <source>
        <dbReference type="EMBL" id="BAU04013.1"/>
    </source>
</evidence>
<dbReference type="UniPathway" id="UPA00934"/>
<sequence>MNNMEKPSMEIDVLSLLKKLWTKKFLIIFMALFFGTLALLSSIFLIKPSYTASTRIYVLNKTQQADNLSATDLQAGGLLVNDYKEIITSRDVMKDVIANDGVSMTPEELSKMIAVTIPADTRVISIAVTNHDPQAAKDLANSVRDVASEKIKSVTKVQDVTPLEKAVMPTSPSSPNIKRNTLVGILFGAFLTIVTVIVGEVVDDRVKRPEDVEELLGMTLLGIVPNTNKM</sequence>
<evidence type="ECO:0000256" key="4">
    <source>
        <dbReference type="ARBA" id="ARBA00020739"/>
    </source>
</evidence>
<evidence type="ECO:0000256" key="2">
    <source>
        <dbReference type="ARBA" id="ARBA00005132"/>
    </source>
</evidence>
<dbReference type="PANTHER" id="PTHR32309:SF13">
    <property type="entry name" value="FERRIC ENTEROBACTIN TRANSPORT PROTEIN FEPE"/>
    <property type="match status" value="1"/>
</dbReference>
<dbReference type="RefSeq" id="WP_003108307.1">
    <property type="nucleotide sequence ID" value="NZ_CP025420.1"/>
</dbReference>
<keyword evidence="7" id="KW-0972">Capsule biogenesis/degradation</keyword>
<dbReference type="PANTHER" id="PTHR32309">
    <property type="entry name" value="TYROSINE-PROTEIN KINASE"/>
    <property type="match status" value="1"/>
</dbReference>
<evidence type="ECO:0000256" key="6">
    <source>
        <dbReference type="ARBA" id="ARBA00022692"/>
    </source>
</evidence>
<keyword evidence="9 12" id="KW-0472">Membrane</keyword>
<gene>
    <name evidence="14" type="primary">cpsC</name>
    <name evidence="17" type="ORF">P7G31_09560</name>
</gene>
<evidence type="ECO:0000256" key="1">
    <source>
        <dbReference type="ARBA" id="ARBA00004651"/>
    </source>
</evidence>
<dbReference type="AlphaFoldDB" id="A0A0S3TFV2"/>
<dbReference type="EMBL" id="LC060254">
    <property type="protein sequence ID" value="BAU04031.1"/>
    <property type="molecule type" value="Genomic_DNA"/>
</dbReference>
<dbReference type="GO" id="GO:0005886">
    <property type="term" value="C:plasma membrane"/>
    <property type="evidence" value="ECO:0007669"/>
    <property type="project" value="UniProtKB-SubCell"/>
</dbReference>